<dbReference type="Pfam" id="PF17937">
    <property type="entry name" value="TetR_C_28"/>
    <property type="match status" value="1"/>
</dbReference>
<protein>
    <submittedName>
        <fullName evidence="4">TetR/AcrR family transcriptional regulator</fullName>
    </submittedName>
</protein>
<dbReference type="EMBL" id="JBHSDK010000061">
    <property type="protein sequence ID" value="MFC4338015.1"/>
    <property type="molecule type" value="Genomic_DNA"/>
</dbReference>
<dbReference type="SUPFAM" id="SSF48498">
    <property type="entry name" value="Tetracyclin repressor-like, C-terminal domain"/>
    <property type="match status" value="1"/>
</dbReference>
<evidence type="ECO:0000256" key="1">
    <source>
        <dbReference type="ARBA" id="ARBA00023125"/>
    </source>
</evidence>
<organism evidence="4 5">
    <name type="scientific">Salininema proteolyticum</name>
    <dbReference type="NCBI Taxonomy" id="1607685"/>
    <lineage>
        <taxon>Bacteria</taxon>
        <taxon>Bacillati</taxon>
        <taxon>Actinomycetota</taxon>
        <taxon>Actinomycetes</taxon>
        <taxon>Glycomycetales</taxon>
        <taxon>Glycomycetaceae</taxon>
        <taxon>Salininema</taxon>
    </lineage>
</organism>
<reference evidence="5" key="1">
    <citation type="journal article" date="2019" name="Int. J. Syst. Evol. Microbiol.">
        <title>The Global Catalogue of Microorganisms (GCM) 10K type strain sequencing project: providing services to taxonomists for standard genome sequencing and annotation.</title>
        <authorList>
            <consortium name="The Broad Institute Genomics Platform"/>
            <consortium name="The Broad Institute Genome Sequencing Center for Infectious Disease"/>
            <person name="Wu L."/>
            <person name="Ma J."/>
        </authorList>
    </citation>
    <scope>NUCLEOTIDE SEQUENCE [LARGE SCALE GENOMIC DNA]</scope>
    <source>
        <strain evidence="5">IBRC-M 10908</strain>
    </source>
</reference>
<feature type="DNA-binding region" description="H-T-H motif" evidence="2">
    <location>
        <begin position="29"/>
        <end position="48"/>
    </location>
</feature>
<evidence type="ECO:0000259" key="3">
    <source>
        <dbReference type="PROSITE" id="PS50977"/>
    </source>
</evidence>
<dbReference type="Gene3D" id="1.10.357.10">
    <property type="entry name" value="Tetracycline Repressor, domain 2"/>
    <property type="match status" value="1"/>
</dbReference>
<dbReference type="PROSITE" id="PS50977">
    <property type="entry name" value="HTH_TETR_2"/>
    <property type="match status" value="1"/>
</dbReference>
<dbReference type="SUPFAM" id="SSF46689">
    <property type="entry name" value="Homeodomain-like"/>
    <property type="match status" value="1"/>
</dbReference>
<name>A0ABV8U6J2_9ACTN</name>
<evidence type="ECO:0000313" key="4">
    <source>
        <dbReference type="EMBL" id="MFC4338015.1"/>
    </source>
</evidence>
<feature type="domain" description="HTH tetR-type" evidence="3">
    <location>
        <begin position="3"/>
        <end position="66"/>
    </location>
</feature>
<dbReference type="InterPro" id="IPR041479">
    <property type="entry name" value="TetR_CgmR_C"/>
</dbReference>
<dbReference type="InterPro" id="IPR036271">
    <property type="entry name" value="Tet_transcr_reg_TetR-rel_C_sf"/>
</dbReference>
<proteinExistence type="predicted"/>
<evidence type="ECO:0000313" key="5">
    <source>
        <dbReference type="Proteomes" id="UP001595823"/>
    </source>
</evidence>
<accession>A0ABV8U6J2</accession>
<comment type="caution">
    <text evidence="4">The sequence shown here is derived from an EMBL/GenBank/DDBJ whole genome shotgun (WGS) entry which is preliminary data.</text>
</comment>
<dbReference type="Proteomes" id="UP001595823">
    <property type="component" value="Unassembled WGS sequence"/>
</dbReference>
<dbReference type="RefSeq" id="WP_380625610.1">
    <property type="nucleotide sequence ID" value="NZ_JBHSDK010000061.1"/>
</dbReference>
<dbReference type="InterPro" id="IPR001647">
    <property type="entry name" value="HTH_TetR"/>
</dbReference>
<keyword evidence="5" id="KW-1185">Reference proteome</keyword>
<dbReference type="InterPro" id="IPR009057">
    <property type="entry name" value="Homeodomain-like_sf"/>
</dbReference>
<gene>
    <name evidence="4" type="ORF">ACFPET_22750</name>
</gene>
<keyword evidence="1 2" id="KW-0238">DNA-binding</keyword>
<sequence length="182" mass="19959">MGKDTKERIMIAARALAEESQSVQGVTISLESVAKRVGLTKPGLMYHYSSKKALMLGLVEYTAQRWGRLLAEAAGSGPEGLSPFDRHRAYVTVATAAELSRGDYWISTDMHYLPVLAEAWTRHLNAWLDVEGLSRETAALLDTARFAADGAWAAAATELFPARDLSDVRECAMRLIDEAEKS</sequence>
<evidence type="ECO:0000256" key="2">
    <source>
        <dbReference type="PROSITE-ProRule" id="PRU00335"/>
    </source>
</evidence>